<organism evidence="8 9">
    <name type="scientific">Drosophila hydei</name>
    <name type="common">Fruit fly</name>
    <dbReference type="NCBI Taxonomy" id="7224"/>
    <lineage>
        <taxon>Eukaryota</taxon>
        <taxon>Metazoa</taxon>
        <taxon>Ecdysozoa</taxon>
        <taxon>Arthropoda</taxon>
        <taxon>Hexapoda</taxon>
        <taxon>Insecta</taxon>
        <taxon>Pterygota</taxon>
        <taxon>Neoptera</taxon>
        <taxon>Endopterygota</taxon>
        <taxon>Diptera</taxon>
        <taxon>Brachycera</taxon>
        <taxon>Muscomorpha</taxon>
        <taxon>Ephydroidea</taxon>
        <taxon>Drosophilidae</taxon>
        <taxon>Drosophila</taxon>
    </lineage>
</organism>
<accession>A0A6J1ML15</accession>
<dbReference type="RefSeq" id="XP_023180125.2">
    <property type="nucleotide sequence ID" value="XM_023324357.2"/>
</dbReference>
<dbReference type="Proteomes" id="UP000504633">
    <property type="component" value="Unplaced"/>
</dbReference>
<dbReference type="InterPro" id="IPR015421">
    <property type="entry name" value="PyrdxlP-dep_Trfase_major"/>
</dbReference>
<evidence type="ECO:0000256" key="4">
    <source>
        <dbReference type="ARBA" id="ARBA00022898"/>
    </source>
</evidence>
<sequence length="551" mass="62733">MINKWKVFDSIITGIRSNAALRPINWHSQLSSCWRRFDWKYSKMDGESDTTASIVDGVRMRLMDDWKILQHVFKLVQREETLCADPQQWQQQKIVDFMQPDELKKHINLTIKEKETSTLSDIELICQQVIKYSVKTSHGRFHNQLFGQMDPFGLAGAWLTEALNTSSYTFEVAPVFSLIETEVISAVCRLAGYSHGDGIFAPGGSSSNMYGLVLARYKRIPTVKSSGMFGIRPLVIFTSEDSHYSLKKAAHWLGIGADNCIAVRTNAKGQMALDDLEEKIKAAKKCGRDPFFINATAGTTVLGAFDNLDGIADVAQRYGLWMHVDACLGGAALLAYKHRSLLKGLQRANSFAWNPHKTLGVPLQCSLFLTSESDLLARCNSIEVNYLFQQDKFYDVSYDSGNKSIQCGRKIDAFKFWLMLKARGYGQYGHLVDHAIEMARLLEQKLRARPDRFRLVLDQHEYSNVCFWYIPKSMRVQSSEENDDWWAHLYTIAPKIKEQMAYKGTLMVGYSPLSSRQLGNFFRMVFTCFPVLQAEELDIMLDEIERLGELC</sequence>
<dbReference type="GO" id="GO:0019752">
    <property type="term" value="P:carboxylic acid metabolic process"/>
    <property type="evidence" value="ECO:0007669"/>
    <property type="project" value="InterPro"/>
</dbReference>
<dbReference type="AlphaFoldDB" id="A0A6J1ML15"/>
<dbReference type="Gene3D" id="3.40.640.10">
    <property type="entry name" value="Type I PLP-dependent aspartate aminotransferase-like (Major domain)"/>
    <property type="match status" value="1"/>
</dbReference>
<evidence type="ECO:0000313" key="8">
    <source>
        <dbReference type="Proteomes" id="UP000504633"/>
    </source>
</evidence>
<dbReference type="CDD" id="cd06450">
    <property type="entry name" value="DOPA_deC_like"/>
    <property type="match status" value="1"/>
</dbReference>
<dbReference type="KEGG" id="dhe:111605686"/>
<dbReference type="Gene3D" id="3.90.1150.170">
    <property type="match status" value="1"/>
</dbReference>
<dbReference type="GeneID" id="111605686"/>
<dbReference type="GO" id="GO:0016831">
    <property type="term" value="F:carboxy-lyase activity"/>
    <property type="evidence" value="ECO:0007669"/>
    <property type="project" value="UniProtKB-KW"/>
</dbReference>
<dbReference type="InterPro" id="IPR002129">
    <property type="entry name" value="PyrdxlP-dep_de-COase"/>
</dbReference>
<keyword evidence="4 6" id="KW-0663">Pyridoxal phosphate</keyword>
<keyword evidence="8" id="KW-1185">Reference proteome</keyword>
<protein>
    <submittedName>
        <fullName evidence="9">Cysteine sulfinic acid decarboxylase</fullName>
    </submittedName>
</protein>
<dbReference type="PANTHER" id="PTHR45677:SF13">
    <property type="entry name" value="LP10922P"/>
    <property type="match status" value="1"/>
</dbReference>
<gene>
    <name evidence="9" type="primary">LOC111605686</name>
</gene>
<evidence type="ECO:0000256" key="2">
    <source>
        <dbReference type="ARBA" id="ARBA00009533"/>
    </source>
</evidence>
<dbReference type="Pfam" id="PF00282">
    <property type="entry name" value="Pyridoxal_deC"/>
    <property type="match status" value="1"/>
</dbReference>
<comment type="cofactor">
    <cofactor evidence="1 6 7">
        <name>pyridoxal 5'-phosphate</name>
        <dbReference type="ChEBI" id="CHEBI:597326"/>
    </cofactor>
</comment>
<dbReference type="GO" id="GO:0005737">
    <property type="term" value="C:cytoplasm"/>
    <property type="evidence" value="ECO:0007669"/>
    <property type="project" value="TreeGrafter"/>
</dbReference>
<evidence type="ECO:0000256" key="1">
    <source>
        <dbReference type="ARBA" id="ARBA00001933"/>
    </source>
</evidence>
<evidence type="ECO:0000256" key="5">
    <source>
        <dbReference type="ARBA" id="ARBA00023239"/>
    </source>
</evidence>
<dbReference type="GO" id="GO:0030170">
    <property type="term" value="F:pyridoxal phosphate binding"/>
    <property type="evidence" value="ECO:0007669"/>
    <property type="project" value="InterPro"/>
</dbReference>
<keyword evidence="5 7" id="KW-0456">Lyase</keyword>
<proteinExistence type="inferred from homology"/>
<evidence type="ECO:0000256" key="6">
    <source>
        <dbReference type="PIRSR" id="PIRSR602129-50"/>
    </source>
</evidence>
<comment type="similarity">
    <text evidence="2 7">Belongs to the group II decarboxylase family.</text>
</comment>
<dbReference type="InterPro" id="IPR015424">
    <property type="entry name" value="PyrdxlP-dep_Trfase"/>
</dbReference>
<dbReference type="PANTHER" id="PTHR45677">
    <property type="entry name" value="GLUTAMATE DECARBOXYLASE-RELATED"/>
    <property type="match status" value="1"/>
</dbReference>
<keyword evidence="3" id="KW-0210">Decarboxylase</keyword>
<evidence type="ECO:0000256" key="3">
    <source>
        <dbReference type="ARBA" id="ARBA00022793"/>
    </source>
</evidence>
<dbReference type="OMA" id="FNTSQYT"/>
<evidence type="ECO:0000313" key="9">
    <source>
        <dbReference type="RefSeq" id="XP_023180125.2"/>
    </source>
</evidence>
<reference evidence="9" key="1">
    <citation type="submission" date="2025-08" db="UniProtKB">
        <authorList>
            <consortium name="RefSeq"/>
        </authorList>
    </citation>
    <scope>IDENTIFICATION</scope>
    <source>
        <strain evidence="9">15085-1641.00</strain>
        <tissue evidence="9">Whole body</tissue>
    </source>
</reference>
<dbReference type="SUPFAM" id="SSF53383">
    <property type="entry name" value="PLP-dependent transferases"/>
    <property type="match status" value="1"/>
</dbReference>
<feature type="modified residue" description="N6-(pyridoxal phosphate)lysine" evidence="6">
    <location>
        <position position="357"/>
    </location>
</feature>
<dbReference type="OrthoDB" id="392571at2759"/>
<evidence type="ECO:0000256" key="7">
    <source>
        <dbReference type="RuleBase" id="RU000382"/>
    </source>
</evidence>
<name>A0A6J1ML15_DROHY</name>